<feature type="compositionally biased region" description="Basic and acidic residues" evidence="1">
    <location>
        <begin position="19"/>
        <end position="30"/>
    </location>
</feature>
<evidence type="ECO:0000313" key="2">
    <source>
        <dbReference type="EMBL" id="KIM69598.1"/>
    </source>
</evidence>
<gene>
    <name evidence="2" type="ORF">SCLCIDRAFT_715078</name>
</gene>
<dbReference type="Proteomes" id="UP000053989">
    <property type="component" value="Unassembled WGS sequence"/>
</dbReference>
<protein>
    <submittedName>
        <fullName evidence="2">Uncharacterized protein</fullName>
    </submittedName>
</protein>
<name>A0A0C3A7G3_9AGAM</name>
<accession>A0A0C3A7G3</accession>
<dbReference type="InParanoid" id="A0A0C3A7G3"/>
<feature type="region of interest" description="Disordered" evidence="1">
    <location>
        <begin position="19"/>
        <end position="40"/>
    </location>
</feature>
<dbReference type="EMBL" id="KN822006">
    <property type="protein sequence ID" value="KIM69598.1"/>
    <property type="molecule type" value="Genomic_DNA"/>
</dbReference>
<proteinExistence type="predicted"/>
<organism evidence="2 3">
    <name type="scientific">Scleroderma citrinum Foug A</name>
    <dbReference type="NCBI Taxonomy" id="1036808"/>
    <lineage>
        <taxon>Eukaryota</taxon>
        <taxon>Fungi</taxon>
        <taxon>Dikarya</taxon>
        <taxon>Basidiomycota</taxon>
        <taxon>Agaricomycotina</taxon>
        <taxon>Agaricomycetes</taxon>
        <taxon>Agaricomycetidae</taxon>
        <taxon>Boletales</taxon>
        <taxon>Sclerodermatineae</taxon>
        <taxon>Sclerodermataceae</taxon>
        <taxon>Scleroderma</taxon>
    </lineage>
</organism>
<evidence type="ECO:0000313" key="3">
    <source>
        <dbReference type="Proteomes" id="UP000053989"/>
    </source>
</evidence>
<sequence length="242" mass="27615">MWDRLIRVWDPTIRAERKSISDQIPKDPKGNSRGSRRRPLTCDGLTVRRWIRFVLPQRPLLAVQTDPPLSNGSPLEQIIRDQGILTHFPMLISSRKVAGYLVESQIQFMRSSHDTRCHDYCCGMHFQPAHVVEGIVTQLNCIRVIQICRSCIRLTLPAALPTFHCENSAAYATSWARYQYSFTRFIPAAPASKLSSHFYPPYRLIATLPILAKDASARLTMSDPRTPPVFSLTSMLRLHNLM</sequence>
<keyword evidence="3" id="KW-1185">Reference proteome</keyword>
<reference evidence="2 3" key="1">
    <citation type="submission" date="2014-04" db="EMBL/GenBank/DDBJ databases">
        <authorList>
            <consortium name="DOE Joint Genome Institute"/>
            <person name="Kuo A."/>
            <person name="Kohler A."/>
            <person name="Nagy L.G."/>
            <person name="Floudas D."/>
            <person name="Copeland A."/>
            <person name="Barry K.W."/>
            <person name="Cichocki N."/>
            <person name="Veneault-Fourrey C."/>
            <person name="LaButti K."/>
            <person name="Lindquist E.A."/>
            <person name="Lipzen A."/>
            <person name="Lundell T."/>
            <person name="Morin E."/>
            <person name="Murat C."/>
            <person name="Sun H."/>
            <person name="Tunlid A."/>
            <person name="Henrissat B."/>
            <person name="Grigoriev I.V."/>
            <person name="Hibbett D.S."/>
            <person name="Martin F."/>
            <person name="Nordberg H.P."/>
            <person name="Cantor M.N."/>
            <person name="Hua S.X."/>
        </authorList>
    </citation>
    <scope>NUCLEOTIDE SEQUENCE [LARGE SCALE GENOMIC DNA]</scope>
    <source>
        <strain evidence="2 3">Foug A</strain>
    </source>
</reference>
<dbReference type="AlphaFoldDB" id="A0A0C3A7G3"/>
<reference evidence="3" key="2">
    <citation type="submission" date="2015-01" db="EMBL/GenBank/DDBJ databases">
        <title>Evolutionary Origins and Diversification of the Mycorrhizal Mutualists.</title>
        <authorList>
            <consortium name="DOE Joint Genome Institute"/>
            <consortium name="Mycorrhizal Genomics Consortium"/>
            <person name="Kohler A."/>
            <person name="Kuo A."/>
            <person name="Nagy L.G."/>
            <person name="Floudas D."/>
            <person name="Copeland A."/>
            <person name="Barry K.W."/>
            <person name="Cichocki N."/>
            <person name="Veneault-Fourrey C."/>
            <person name="LaButti K."/>
            <person name="Lindquist E.A."/>
            <person name="Lipzen A."/>
            <person name="Lundell T."/>
            <person name="Morin E."/>
            <person name="Murat C."/>
            <person name="Riley R."/>
            <person name="Ohm R."/>
            <person name="Sun H."/>
            <person name="Tunlid A."/>
            <person name="Henrissat B."/>
            <person name="Grigoriev I.V."/>
            <person name="Hibbett D.S."/>
            <person name="Martin F."/>
        </authorList>
    </citation>
    <scope>NUCLEOTIDE SEQUENCE [LARGE SCALE GENOMIC DNA]</scope>
    <source>
        <strain evidence="3">Foug A</strain>
    </source>
</reference>
<evidence type="ECO:0000256" key="1">
    <source>
        <dbReference type="SAM" id="MobiDB-lite"/>
    </source>
</evidence>
<dbReference type="HOGENOM" id="CLU_1147770_0_0_1"/>